<organism evidence="1 2">
    <name type="scientific">Carya illinoinensis</name>
    <name type="common">Pecan</name>
    <dbReference type="NCBI Taxonomy" id="32201"/>
    <lineage>
        <taxon>Eukaryota</taxon>
        <taxon>Viridiplantae</taxon>
        <taxon>Streptophyta</taxon>
        <taxon>Embryophyta</taxon>
        <taxon>Tracheophyta</taxon>
        <taxon>Spermatophyta</taxon>
        <taxon>Magnoliopsida</taxon>
        <taxon>eudicotyledons</taxon>
        <taxon>Gunneridae</taxon>
        <taxon>Pentapetalae</taxon>
        <taxon>rosids</taxon>
        <taxon>fabids</taxon>
        <taxon>Fagales</taxon>
        <taxon>Juglandaceae</taxon>
        <taxon>Carya</taxon>
    </lineage>
</organism>
<reference evidence="1" key="1">
    <citation type="submission" date="2021-01" db="EMBL/GenBank/DDBJ databases">
        <authorList>
            <person name="Lovell J.T."/>
            <person name="Bentley N."/>
            <person name="Bhattarai G."/>
            <person name="Jenkins J.W."/>
            <person name="Sreedasyam A."/>
            <person name="Alarcon Y."/>
            <person name="Bock C."/>
            <person name="Boston L."/>
            <person name="Carlson J."/>
            <person name="Cervantes K."/>
            <person name="Clermont K."/>
            <person name="Krom N."/>
            <person name="Kubenka K."/>
            <person name="Mamidi S."/>
            <person name="Mattison C."/>
            <person name="Monteros M."/>
            <person name="Pisani C."/>
            <person name="Plott C."/>
            <person name="Rajasekar S."/>
            <person name="Rhein H.S."/>
            <person name="Rohla C."/>
            <person name="Song M."/>
            <person name="Hilaire R.S."/>
            <person name="Shu S."/>
            <person name="Wells L."/>
            <person name="Wang X."/>
            <person name="Webber J."/>
            <person name="Heerema R.J."/>
            <person name="Klein P."/>
            <person name="Conner P."/>
            <person name="Grauke L."/>
            <person name="Grimwood J."/>
            <person name="Schmutz J."/>
            <person name="Randall J.J."/>
        </authorList>
    </citation>
    <scope>NUCLEOTIDE SEQUENCE</scope>
    <source>
        <tissue evidence="1">Leaf</tissue>
    </source>
</reference>
<evidence type="ECO:0000313" key="1">
    <source>
        <dbReference type="EMBL" id="KAG6700145.1"/>
    </source>
</evidence>
<proteinExistence type="predicted"/>
<name>A0A922JA76_CARIL</name>
<comment type="caution">
    <text evidence="1">The sequence shown here is derived from an EMBL/GenBank/DDBJ whole genome shotgun (WGS) entry which is preliminary data.</text>
</comment>
<dbReference type="EMBL" id="CM031832">
    <property type="protein sequence ID" value="KAG6700145.1"/>
    <property type="molecule type" value="Genomic_DNA"/>
</dbReference>
<dbReference type="AlphaFoldDB" id="A0A922JA76"/>
<protein>
    <recommendedName>
        <fullName evidence="3">Reverse transcriptase zinc-binding domain-containing protein</fullName>
    </recommendedName>
</protein>
<sequence length="376" mass="43644">MKNKYYRNCNLLDAQLGPRPSFIWRSFISAMELVKEGLLWRVGNGSQIRIWGTKWIPIPASHIGQSPITVLDEIATVRDVKIAYHLKIERIRKKQGETSARPTEESTWKILWNLKVPGTVKHFIWRACHDILPMERPWCPVCERLEETSIHALWSCPAVSDVWGDKNNPLKKCTKLKMEELDYVVIVMRNIWTRRNAVSFDNKFDRPETILQKAIMSLESFYFAQQLGLVQNANAVMVMRGLGQWRKPAEHYVKANWDAAVDIKSKTTGLGVIIRDAESFSHVIFVWDYHENVNAINAQQETWIVASSLIYDIKSMLKTRLGWTVSFSYRETNQHAHKLSKLALSMTDEHIWMEECPMLFPMQILDVVVKEKVCND</sequence>
<accession>A0A922JA76</accession>
<dbReference type="PANTHER" id="PTHR47074:SF48">
    <property type="entry name" value="POLYNUCLEOTIDYL TRANSFERASE, RIBONUCLEASE H-LIKE SUPERFAMILY PROTEIN"/>
    <property type="match status" value="1"/>
</dbReference>
<dbReference type="PANTHER" id="PTHR47074">
    <property type="entry name" value="BNAC02G40300D PROTEIN"/>
    <property type="match status" value="1"/>
</dbReference>
<gene>
    <name evidence="1" type="ORF">I3842_08G097700</name>
</gene>
<dbReference type="InterPro" id="IPR052929">
    <property type="entry name" value="RNase_H-like_EbsB-rel"/>
</dbReference>
<evidence type="ECO:0008006" key="3">
    <source>
        <dbReference type="Google" id="ProtNLM"/>
    </source>
</evidence>
<dbReference type="Proteomes" id="UP000811246">
    <property type="component" value="Chromosome 8"/>
</dbReference>
<evidence type="ECO:0000313" key="2">
    <source>
        <dbReference type="Proteomes" id="UP000811246"/>
    </source>
</evidence>